<dbReference type="PIRSF" id="PIRSF038994">
    <property type="entry name" value="NagA"/>
    <property type="match status" value="1"/>
</dbReference>
<keyword evidence="3 5" id="KW-0378">Hydrolase</keyword>
<dbReference type="OrthoDB" id="9776488at2"/>
<dbReference type="InterPro" id="IPR032466">
    <property type="entry name" value="Metal_Hydrolase"/>
</dbReference>
<evidence type="ECO:0000256" key="2">
    <source>
        <dbReference type="ARBA" id="ARBA00022723"/>
    </source>
</evidence>
<dbReference type="PANTHER" id="PTHR11113">
    <property type="entry name" value="N-ACETYLGLUCOSAMINE-6-PHOSPHATE DEACETYLASE"/>
    <property type="match status" value="1"/>
</dbReference>
<evidence type="ECO:0000256" key="1">
    <source>
        <dbReference type="ARBA" id="ARBA00010716"/>
    </source>
</evidence>
<dbReference type="InterPro" id="IPR011059">
    <property type="entry name" value="Metal-dep_hydrolase_composite"/>
</dbReference>
<evidence type="ECO:0000256" key="3">
    <source>
        <dbReference type="ARBA" id="ARBA00022801"/>
    </source>
</evidence>
<dbReference type="SUPFAM" id="SSF51556">
    <property type="entry name" value="Metallo-dependent hydrolases"/>
    <property type="match status" value="1"/>
</dbReference>
<gene>
    <name evidence="10" type="ORF">GGR93_002632</name>
</gene>
<dbReference type="Gene3D" id="3.20.20.140">
    <property type="entry name" value="Metal-dependent hydrolases"/>
    <property type="match status" value="1"/>
</dbReference>
<feature type="binding site" evidence="7">
    <location>
        <position position="228"/>
    </location>
    <ligand>
        <name>substrate</name>
    </ligand>
</feature>
<protein>
    <submittedName>
        <fullName evidence="10">N-acetylglucosamine-6-phosphate deacetylase</fullName>
        <ecNumber evidence="10">3.5.1.25</ecNumber>
    </submittedName>
</protein>
<evidence type="ECO:0000256" key="6">
    <source>
        <dbReference type="PIRSR" id="PIRSR038994-1"/>
    </source>
</evidence>
<dbReference type="Gene3D" id="2.30.40.10">
    <property type="entry name" value="Urease, subunit C, domain 1"/>
    <property type="match status" value="1"/>
</dbReference>
<evidence type="ECO:0000259" key="9">
    <source>
        <dbReference type="Pfam" id="PF01979"/>
    </source>
</evidence>
<feature type="binding site" evidence="7">
    <location>
        <begin position="309"/>
        <end position="311"/>
    </location>
    <ligand>
        <name>substrate</name>
    </ligand>
</feature>
<evidence type="ECO:0000256" key="4">
    <source>
        <dbReference type="ARBA" id="ARBA00023277"/>
    </source>
</evidence>
<keyword evidence="11" id="KW-1185">Reference proteome</keyword>
<reference evidence="10 11" key="1">
    <citation type="submission" date="2020-08" db="EMBL/GenBank/DDBJ databases">
        <title>Genomic Encyclopedia of Type Strains, Phase IV (KMG-IV): sequencing the most valuable type-strain genomes for metagenomic binning, comparative biology and taxonomic classification.</title>
        <authorList>
            <person name="Goeker M."/>
        </authorList>
    </citation>
    <scope>NUCLEOTIDE SEQUENCE [LARGE SCALE GENOMIC DNA]</scope>
    <source>
        <strain evidence="10 11">DSM 101015</strain>
    </source>
</reference>
<feature type="binding site" evidence="8">
    <location>
        <position position="217"/>
    </location>
    <ligand>
        <name>Zn(2+)</name>
        <dbReference type="ChEBI" id="CHEBI:29105"/>
    </ligand>
</feature>
<dbReference type="InterPro" id="IPR003764">
    <property type="entry name" value="GlcNAc_6-P_deAcase"/>
</dbReference>
<comment type="cofactor">
    <cofactor evidence="8">
        <name>a divalent metal cation</name>
        <dbReference type="ChEBI" id="CHEBI:60240"/>
    </cofactor>
    <text evidence="8">Binds 1 divalent metal cation per subunit.</text>
</comment>
<feature type="binding site" evidence="7">
    <location>
        <begin position="220"/>
        <end position="221"/>
    </location>
    <ligand>
        <name>substrate</name>
    </ligand>
</feature>
<feature type="domain" description="Amidohydrolase-related" evidence="9">
    <location>
        <begin position="52"/>
        <end position="345"/>
    </location>
</feature>
<comment type="caution">
    <text evidence="10">The sequence shown here is derived from an EMBL/GenBank/DDBJ whole genome shotgun (WGS) entry which is preliminary data.</text>
</comment>
<dbReference type="EC" id="3.5.1.25" evidence="10"/>
<proteinExistence type="inferred from homology"/>
<evidence type="ECO:0000256" key="5">
    <source>
        <dbReference type="PIRNR" id="PIRNR038994"/>
    </source>
</evidence>
<dbReference type="GO" id="GO:0008448">
    <property type="term" value="F:N-acetylglucosamine-6-phosphate deacetylase activity"/>
    <property type="evidence" value="ECO:0007669"/>
    <property type="project" value="UniProtKB-EC"/>
</dbReference>
<keyword evidence="2 8" id="KW-0479">Metal-binding</keyword>
<comment type="similarity">
    <text evidence="1 5">Belongs to the metallo-dependent hydrolases superfamily. NagA family.</text>
</comment>
<feature type="binding site" evidence="7">
    <location>
        <position position="141"/>
    </location>
    <ligand>
        <name>substrate</name>
    </ligand>
</feature>
<evidence type="ECO:0000256" key="7">
    <source>
        <dbReference type="PIRSR" id="PIRSR038994-2"/>
    </source>
</evidence>
<dbReference type="Proteomes" id="UP000565745">
    <property type="component" value="Unassembled WGS sequence"/>
</dbReference>
<dbReference type="Pfam" id="PF01979">
    <property type="entry name" value="Amidohydro_1"/>
    <property type="match status" value="1"/>
</dbReference>
<dbReference type="RefSeq" id="WP_025056048.1">
    <property type="nucleotide sequence ID" value="NZ_JACIFU010000003.1"/>
</dbReference>
<sequence length="378" mass="39073">MKQSLALVGANVFDGTQILTAQAVIVEGNAAKVVPETQISKDTRQINLDGGTIMPGFVDLQVNGGGGLMFNSAPTVETVEIMAQAHMSLGTRAFLPTLITDRPKITAAAIEAVRQAVRGGVKGVAGLHLEGPHLNVVKKGAHDAGLIRAMTTDDMKVLLDAADSLPNLMVTLAPETVSLSDISTLADAGVIVSLGHSDTDYDTAMRAFDAGARCATHLFNAMSPLTSRAPGLVGAAMSHPQASAGLIADGVHVHPATIRLALAAHKGPRDIFVVTDAMACAGSDITHFELNGRQIKRAGGRLTLSDGTLAGADVTMARSLDVLINDVGEPPARALSRTTTVPASMLRDVGNAASLPAQVDDMIHLGADFSVTHLADVI</sequence>
<feature type="binding site" evidence="8">
    <location>
        <position position="130"/>
    </location>
    <ligand>
        <name>Zn(2+)</name>
        <dbReference type="ChEBI" id="CHEBI:29105"/>
    </ligand>
</feature>
<feature type="active site" description="Proton donor/acceptor" evidence="6">
    <location>
        <position position="276"/>
    </location>
</feature>
<feature type="binding site" evidence="8">
    <location>
        <position position="196"/>
    </location>
    <ligand>
        <name>Zn(2+)</name>
        <dbReference type="ChEBI" id="CHEBI:29105"/>
    </ligand>
</feature>
<dbReference type="GO" id="GO:0046872">
    <property type="term" value="F:metal ion binding"/>
    <property type="evidence" value="ECO:0007669"/>
    <property type="project" value="UniProtKB-KW"/>
</dbReference>
<evidence type="ECO:0000256" key="8">
    <source>
        <dbReference type="PIRSR" id="PIRSR038994-3"/>
    </source>
</evidence>
<dbReference type="SUPFAM" id="SSF51338">
    <property type="entry name" value="Composite domain of metallo-dependent hydrolases"/>
    <property type="match status" value="1"/>
</dbReference>
<dbReference type="AlphaFoldDB" id="A0A7W6M9C2"/>
<dbReference type="InterPro" id="IPR006680">
    <property type="entry name" value="Amidohydro-rel"/>
</dbReference>
<dbReference type="EMBL" id="JACIFU010000003">
    <property type="protein sequence ID" value="MBB4174844.1"/>
    <property type="molecule type" value="Genomic_DNA"/>
</dbReference>
<keyword evidence="4 5" id="KW-0119">Carbohydrate metabolism</keyword>
<name>A0A7W6M9C2_9RHOB</name>
<dbReference type="GO" id="GO:0006046">
    <property type="term" value="P:N-acetylglucosamine catabolic process"/>
    <property type="evidence" value="ECO:0007669"/>
    <property type="project" value="TreeGrafter"/>
</dbReference>
<feature type="binding site" evidence="7">
    <location>
        <position position="252"/>
    </location>
    <ligand>
        <name>substrate</name>
    </ligand>
</feature>
<accession>A0A7W6M9C2</accession>
<evidence type="ECO:0000313" key="11">
    <source>
        <dbReference type="Proteomes" id="UP000565745"/>
    </source>
</evidence>
<dbReference type="NCBIfam" id="TIGR00221">
    <property type="entry name" value="nagA"/>
    <property type="match status" value="1"/>
</dbReference>
<dbReference type="PANTHER" id="PTHR11113:SF14">
    <property type="entry name" value="N-ACETYLGLUCOSAMINE-6-PHOSPHATE DEACETYLASE"/>
    <property type="match status" value="1"/>
</dbReference>
<evidence type="ECO:0000313" key="10">
    <source>
        <dbReference type="EMBL" id="MBB4174844.1"/>
    </source>
</evidence>
<dbReference type="Pfam" id="PF22643">
    <property type="entry name" value="NagA_N"/>
    <property type="match status" value="1"/>
</dbReference>
<organism evidence="10 11">
    <name type="scientific">Sulfitobacter noctilucicola</name>
    <dbReference type="NCBI Taxonomy" id="1342301"/>
    <lineage>
        <taxon>Bacteria</taxon>
        <taxon>Pseudomonadati</taxon>
        <taxon>Pseudomonadota</taxon>
        <taxon>Alphaproteobacteria</taxon>
        <taxon>Rhodobacterales</taxon>
        <taxon>Roseobacteraceae</taxon>
        <taxon>Sulfitobacter</taxon>
    </lineage>
</organism>